<gene>
    <name evidence="2" type="ORF">GGQ98_002219</name>
</gene>
<dbReference type="Pfam" id="PF03724">
    <property type="entry name" value="META"/>
    <property type="match status" value="1"/>
</dbReference>
<dbReference type="InterPro" id="IPR005184">
    <property type="entry name" value="DUF306_Meta_HslJ"/>
</dbReference>
<keyword evidence="2" id="KW-0346">Stress response</keyword>
<protein>
    <submittedName>
        <fullName evidence="2">Heat shock protein HslJ</fullName>
    </submittedName>
</protein>
<dbReference type="PANTHER" id="PTHR35535:SF1">
    <property type="entry name" value="HEAT SHOCK PROTEIN HSLJ"/>
    <property type="match status" value="1"/>
</dbReference>
<evidence type="ECO:0000313" key="2">
    <source>
        <dbReference type="EMBL" id="MBB4632593.1"/>
    </source>
</evidence>
<keyword evidence="3" id="KW-1185">Reference proteome</keyword>
<dbReference type="EMBL" id="JACHNZ010000024">
    <property type="protein sequence ID" value="MBB4632593.1"/>
    <property type="molecule type" value="Genomic_DNA"/>
</dbReference>
<name>A0A7W7B230_9SPHN</name>
<evidence type="ECO:0000259" key="1">
    <source>
        <dbReference type="Pfam" id="PF03724"/>
    </source>
</evidence>
<sequence length="227" mass="23725">MTLAGCAASSEQAPAPAPVVNTLWTGQTVAGDAPAAGSRFELMFGPDGRISGRSGCNSFGAGYALNGAALQVHPPIIGTRMACSEAVMAQEARFLAIIETATTASVGTDSMLTVTGPDGRAIRFAKADVPSNQSSSHANSAMPMPTPSHVVMRCGDEQLRVRIEGDTAEVVLDDGSEMVLPRLEGETGAAQTYTNGRMTLQRVTEPQHGFRFARGRMALMPCILAQN</sequence>
<dbReference type="Gene3D" id="2.40.128.270">
    <property type="match status" value="1"/>
</dbReference>
<dbReference type="InterPro" id="IPR038670">
    <property type="entry name" value="HslJ-like_sf"/>
</dbReference>
<feature type="domain" description="DUF306" evidence="1">
    <location>
        <begin position="17"/>
        <end position="122"/>
    </location>
</feature>
<organism evidence="2 3">
    <name type="scientific">Sphingosinicella soli</name>
    <dbReference type="NCBI Taxonomy" id="333708"/>
    <lineage>
        <taxon>Bacteria</taxon>
        <taxon>Pseudomonadati</taxon>
        <taxon>Pseudomonadota</taxon>
        <taxon>Alphaproteobacteria</taxon>
        <taxon>Sphingomonadales</taxon>
        <taxon>Sphingosinicellaceae</taxon>
        <taxon>Sphingosinicella</taxon>
    </lineage>
</organism>
<accession>A0A7W7B230</accession>
<dbReference type="PANTHER" id="PTHR35535">
    <property type="entry name" value="HEAT SHOCK PROTEIN HSLJ"/>
    <property type="match status" value="1"/>
</dbReference>
<reference evidence="2 3" key="1">
    <citation type="submission" date="2020-08" db="EMBL/GenBank/DDBJ databases">
        <title>Genomic Encyclopedia of Type Strains, Phase IV (KMG-IV): sequencing the most valuable type-strain genomes for metagenomic binning, comparative biology and taxonomic classification.</title>
        <authorList>
            <person name="Goeker M."/>
        </authorList>
    </citation>
    <scope>NUCLEOTIDE SEQUENCE [LARGE SCALE GENOMIC DNA]</scope>
    <source>
        <strain evidence="2 3">DSM 17328</strain>
    </source>
</reference>
<dbReference type="InterPro" id="IPR053147">
    <property type="entry name" value="Hsp_HslJ-like"/>
</dbReference>
<evidence type="ECO:0000313" key="3">
    <source>
        <dbReference type="Proteomes" id="UP000566324"/>
    </source>
</evidence>
<dbReference type="AlphaFoldDB" id="A0A7W7B230"/>
<comment type="caution">
    <text evidence="2">The sequence shown here is derived from an EMBL/GenBank/DDBJ whole genome shotgun (WGS) entry which is preliminary data.</text>
</comment>
<dbReference type="Proteomes" id="UP000566324">
    <property type="component" value="Unassembled WGS sequence"/>
</dbReference>
<proteinExistence type="predicted"/>